<dbReference type="Proteomes" id="UP000249354">
    <property type="component" value="Unassembled WGS sequence"/>
</dbReference>
<organism evidence="1 2">
    <name type="scientific">Leptolyngbya foveolarum</name>
    <dbReference type="NCBI Taxonomy" id="47253"/>
    <lineage>
        <taxon>Bacteria</taxon>
        <taxon>Bacillati</taxon>
        <taxon>Cyanobacteriota</taxon>
        <taxon>Cyanophyceae</taxon>
        <taxon>Leptolyngbyales</taxon>
        <taxon>Leptolyngbyaceae</taxon>
        <taxon>Leptolyngbya group</taxon>
        <taxon>Leptolyngbya</taxon>
    </lineage>
</organism>
<evidence type="ECO:0000313" key="2">
    <source>
        <dbReference type="Proteomes" id="UP000249354"/>
    </source>
</evidence>
<name>A0A2W4UQS6_9CYAN</name>
<reference evidence="1 2" key="2">
    <citation type="submission" date="2018-06" db="EMBL/GenBank/DDBJ databases">
        <title>Metagenomic assembly of (sub)arctic Cyanobacteria and their associated microbiome from non-axenic cultures.</title>
        <authorList>
            <person name="Baurain D."/>
        </authorList>
    </citation>
    <scope>NUCLEOTIDE SEQUENCE [LARGE SCALE GENOMIC DNA]</scope>
    <source>
        <strain evidence="1">ULC129bin1</strain>
    </source>
</reference>
<dbReference type="AlphaFoldDB" id="A0A2W4UQS6"/>
<comment type="caution">
    <text evidence="1">The sequence shown here is derived from an EMBL/GenBank/DDBJ whole genome shotgun (WGS) entry which is preliminary data.</text>
</comment>
<sequence>MTYTTPEDLSNLTSEQTPSTFDKAKVLYQEGSTRSVRVAQILKAAFSQTAAEFKEGRQSLSPLAQEVTSETVATVKERSQKAANVLNDAWVKEADSPDLSDRISRFLSAIAQTASQSAKTRLFPQVRNQTSKLDVLLKDRHGDRYENIRAKFEIVRSWYATPAQSTTSPHTADSDDEIVAIEVDSEVIR</sequence>
<accession>A0A2W4UQS6</accession>
<protein>
    <submittedName>
        <fullName evidence="1">Uncharacterized protein</fullName>
    </submittedName>
</protein>
<proteinExistence type="predicted"/>
<dbReference type="EMBL" id="QBMC01000009">
    <property type="protein sequence ID" value="PZO22504.1"/>
    <property type="molecule type" value="Genomic_DNA"/>
</dbReference>
<evidence type="ECO:0000313" key="1">
    <source>
        <dbReference type="EMBL" id="PZO22504.1"/>
    </source>
</evidence>
<gene>
    <name evidence="1" type="ORF">DCF25_02560</name>
</gene>
<reference evidence="2" key="1">
    <citation type="submission" date="2018-04" db="EMBL/GenBank/DDBJ databases">
        <authorList>
            <person name="Cornet L."/>
        </authorList>
    </citation>
    <scope>NUCLEOTIDE SEQUENCE [LARGE SCALE GENOMIC DNA]</scope>
</reference>